<dbReference type="InterPro" id="IPR031358">
    <property type="entry name" value="Stealth_CR1"/>
</dbReference>
<proteinExistence type="inferred from homology"/>
<dbReference type="GO" id="GO:0016772">
    <property type="term" value="F:transferase activity, transferring phosphorus-containing groups"/>
    <property type="evidence" value="ECO:0007669"/>
    <property type="project" value="InterPro"/>
</dbReference>
<evidence type="ECO:0000313" key="10">
    <source>
        <dbReference type="Proteomes" id="UP000272336"/>
    </source>
</evidence>
<organism evidence="7">
    <name type="scientific">Escherichia coli</name>
    <dbReference type="NCBI Taxonomy" id="562"/>
    <lineage>
        <taxon>Bacteria</taxon>
        <taxon>Pseudomonadati</taxon>
        <taxon>Pseudomonadota</taxon>
        <taxon>Gammaproteobacteria</taxon>
        <taxon>Enterobacterales</taxon>
        <taxon>Enterobacteriaceae</taxon>
        <taxon>Escherichia</taxon>
    </lineage>
</organism>
<dbReference type="InterPro" id="IPR047141">
    <property type="entry name" value="Stealth"/>
</dbReference>
<evidence type="ECO:0000313" key="9">
    <source>
        <dbReference type="EMBL" id="MGE14757.1"/>
    </source>
</evidence>
<evidence type="ECO:0000256" key="3">
    <source>
        <dbReference type="ARBA" id="ARBA00023169"/>
    </source>
</evidence>
<evidence type="ECO:0000259" key="4">
    <source>
        <dbReference type="Pfam" id="PF11380"/>
    </source>
</evidence>
<feature type="domain" description="Stealth protein CR2 conserved region 2" evidence="4">
    <location>
        <begin position="37"/>
        <end position="138"/>
    </location>
</feature>
<sequence length="339" mass="40289">MKVDAVILWVDGNDPKWQEEYNKYCKPASRIENGVQRYRDWDTLRYVIRGIEYNLPWIDKIHFVTCGQKPSWMVGYHPKLNFVHHNDIFENDTFLPTFNSSAIELNLSRIKGLSERFIYFNDDMLVLKNTPLQRFFVNDLPVDFLIEAFPRRGLLYEKIRSNSTWVSMINNCTSLINRVYHKNKYIQDNRNLYYNMNYGRHVIANVLASPFKQFLAFKHYHHPQAYLKKTLQSVEREFPVEFNLTCKSRFREHDNISQALFRYYQLVTGSFYPCYYNDHACVNVVNKKSASQCIEALHQKRFVCINDEINDDLDDSSILINDIIKELDLILPNKSSFEI</sequence>
<evidence type="ECO:0000259" key="6">
    <source>
        <dbReference type="Pfam" id="PF17102"/>
    </source>
</evidence>
<dbReference type="Pfam" id="PF17102">
    <property type="entry name" value="Stealth_CR3"/>
    <property type="match status" value="1"/>
</dbReference>
<dbReference type="PATRIC" id="fig|562.10496.peg.4822"/>
<evidence type="ECO:0000259" key="5">
    <source>
        <dbReference type="Pfam" id="PF17101"/>
    </source>
</evidence>
<gene>
    <name evidence="7" type="primary">sacB</name>
    <name evidence="9" type="ORF">D9D43_14390</name>
</gene>
<dbReference type="RefSeq" id="WP_000861682.1">
    <property type="nucleotide sequence ID" value="NZ_BGVP01000001.1"/>
</dbReference>
<reference evidence="8" key="1">
    <citation type="journal article" date="2014" name="DNA Res.">
        <title>A complete view of the genetic diversity of the Escherichia coli O-antigen biosynthesis gene cluster.</title>
        <authorList>
            <person name="Iguchi A."/>
            <person name="Iyoda S."/>
            <person name="Kikuchi T."/>
            <person name="Ogura Y."/>
            <person name="Katsura K."/>
            <person name="Ohnishi M."/>
            <person name="Hayashi T."/>
            <person name="Thomson N.R."/>
        </authorList>
    </citation>
    <scope>NUCLEOTIDE SEQUENCE</scope>
    <source>
        <strain evidence="8">E110-69</strain>
    </source>
</reference>
<keyword evidence="3" id="KW-0270">Exopolysaccharide synthesis</keyword>
<comment type="similarity">
    <text evidence="1">Belongs to the stealth family.</text>
</comment>
<keyword evidence="2 7" id="KW-0808">Transferase</keyword>
<dbReference type="Pfam" id="PF11380">
    <property type="entry name" value="Stealth_CR2"/>
    <property type="match status" value="1"/>
</dbReference>
<feature type="domain" description="Stealth protein CR1 conserved region 1" evidence="5">
    <location>
        <begin position="1"/>
        <end position="24"/>
    </location>
</feature>
<dbReference type="Proteomes" id="UP000272336">
    <property type="component" value="Unassembled WGS sequence"/>
</dbReference>
<accession>A0A0B1E7T8</accession>
<name>A0A0B1E7T8_ECOLX</name>
<dbReference type="Pfam" id="PF17101">
    <property type="entry name" value="Stealth_CR1"/>
    <property type="match status" value="1"/>
</dbReference>
<dbReference type="AlphaFoldDB" id="A0A0B1E7T8"/>
<dbReference type="EMBL" id="AB812066">
    <property type="protein sequence ID" value="BAQ01813.1"/>
    <property type="molecule type" value="Genomic_DNA"/>
</dbReference>
<evidence type="ECO:0000256" key="1">
    <source>
        <dbReference type="ARBA" id="ARBA00007583"/>
    </source>
</evidence>
<dbReference type="InterPro" id="IPR031357">
    <property type="entry name" value="Stealth_CR3"/>
</dbReference>
<dbReference type="EMBL" id="RNLZ01000024">
    <property type="protein sequence ID" value="MGE14757.1"/>
    <property type="molecule type" value="Genomic_DNA"/>
</dbReference>
<reference evidence="7" key="2">
    <citation type="journal article" date="2016" name="PLoS ONE">
        <title>Comparison of O-Antigen Gene Clusters of All O-Serogroups of Escherichia coli and Proposal for Adopting a New Nomenclature for O-Typing.</title>
        <authorList>
            <person name="DebRoy C."/>
            <person name="Fratamico P.M."/>
            <person name="Yan X."/>
            <person name="Baranzoni G."/>
            <person name="Liu Y."/>
            <person name="Needleman D.S."/>
            <person name="Tebbs R."/>
            <person name="O'Connell C.D."/>
            <person name="Allred A."/>
            <person name="Swimley M."/>
            <person name="Mwangi M."/>
            <person name="Kapur V."/>
            <person name="Raygoza Garay J.A."/>
            <person name="Roberts E.L."/>
            <person name="Katani R."/>
        </authorList>
    </citation>
    <scope>NUCLEOTIDE SEQUENCE</scope>
    <source>
        <strain evidence="7">E 110-69</strain>
    </source>
</reference>
<dbReference type="PANTHER" id="PTHR24045">
    <property type="match status" value="1"/>
</dbReference>
<evidence type="ECO:0000256" key="2">
    <source>
        <dbReference type="ARBA" id="ARBA00022679"/>
    </source>
</evidence>
<dbReference type="EMBL" id="KJ755560">
    <property type="protein sequence ID" value="AJE24477.1"/>
    <property type="molecule type" value="Genomic_DNA"/>
</dbReference>
<evidence type="ECO:0000313" key="8">
    <source>
        <dbReference type="EMBL" id="BAQ01813.1"/>
    </source>
</evidence>
<dbReference type="GO" id="GO:0000271">
    <property type="term" value="P:polysaccharide biosynthetic process"/>
    <property type="evidence" value="ECO:0007669"/>
    <property type="project" value="UniProtKB-KW"/>
</dbReference>
<dbReference type="InterPro" id="IPR021520">
    <property type="entry name" value="Stealth_CR2"/>
</dbReference>
<reference evidence="9 10" key="3">
    <citation type="submission" date="2018-10" db="EMBL/GenBank/DDBJ databases">
        <authorList>
            <consortium name="NARMS: The National Antimicrobial Resistance Monitoring System"/>
        </authorList>
    </citation>
    <scope>NUCLEOTIDE SEQUENCE [LARGE SCALE GENOMIC DNA]</scope>
    <source>
        <strain evidence="9 10">CVM N17EC0060</strain>
    </source>
</reference>
<dbReference type="PANTHER" id="PTHR24045:SF0">
    <property type="entry name" value="N-ACETYLGLUCOSAMINE-1-PHOSPHOTRANSFERASE SUBUNITS ALPHA_BETA"/>
    <property type="match status" value="1"/>
</dbReference>
<protein>
    <submittedName>
        <fullName evidence="9">Capsular biosynthesis protein</fullName>
    </submittedName>
    <submittedName>
        <fullName evidence="7">Capsular polysaccharide phosphotransferase</fullName>
    </submittedName>
    <submittedName>
        <fullName evidence="8">Putative glycosyltransferase</fullName>
    </submittedName>
</protein>
<feature type="domain" description="Stealth protein CR3 conserved region 3" evidence="6">
    <location>
        <begin position="221"/>
        <end position="258"/>
    </location>
</feature>
<evidence type="ECO:0000313" key="7">
    <source>
        <dbReference type="EMBL" id="AJE24477.1"/>
    </source>
</evidence>